<name>M2YAQ4_9MICC</name>
<dbReference type="GO" id="GO:0051539">
    <property type="term" value="F:4 iron, 4 sulfur cluster binding"/>
    <property type="evidence" value="ECO:0007669"/>
    <property type="project" value="TreeGrafter"/>
</dbReference>
<dbReference type="GO" id="GO:0016887">
    <property type="term" value="F:ATP hydrolysis activity"/>
    <property type="evidence" value="ECO:0007669"/>
    <property type="project" value="UniProtKB-UniRule"/>
</dbReference>
<evidence type="ECO:0000256" key="6">
    <source>
        <dbReference type="HAMAP-Rule" id="MF_02040"/>
    </source>
</evidence>
<proteinExistence type="inferred from homology"/>
<dbReference type="AlphaFoldDB" id="M2YAQ4"/>
<dbReference type="PANTHER" id="PTHR42961">
    <property type="entry name" value="IRON-SULFUR PROTEIN NUBPL"/>
    <property type="match status" value="1"/>
</dbReference>
<dbReference type="InterPro" id="IPR002744">
    <property type="entry name" value="MIP18-like"/>
</dbReference>
<keyword evidence="4 6" id="KW-0408">Iron</keyword>
<sequence length="394" mass="40973">MTEQDPIDPRLATALSSVEDPELRRPLIDLGMLRAARLDPDGTAVVEVLLTISGCPLRSTIETDVAEAVRGVDGVHRTVVELDVMTPQQREELKDRLGHTRTIPFADPTSLTRVHSVTSGKGGVGKSTVTANLAAALAARGRSVGVVDADIHGFSIPGLFGITAGPTKVDEMILPPVVEVPDSAASEDGASRAADGHRRGSVRAISIGMFTDPANPVVWRGPLLDRAVEQFLADVHFGDLDHLLLDLPPGTGDVAIAVAQKLPGSGVLVVSTPQQAAAGIAERSGALAAMTDQTVSGVIENMSAMVMPDGSSFDLFGSGGGEQIADSLTRRMGYDVPLLGSIPLDIALRQAGDAGMPLVWSDPEAPASQVLRGVAARLDGPRGLEGRSLGITPR</sequence>
<evidence type="ECO:0000259" key="7">
    <source>
        <dbReference type="Pfam" id="PF01883"/>
    </source>
</evidence>
<evidence type="ECO:0000256" key="4">
    <source>
        <dbReference type="ARBA" id="ARBA00023004"/>
    </source>
</evidence>
<evidence type="ECO:0000256" key="2">
    <source>
        <dbReference type="ARBA" id="ARBA00022741"/>
    </source>
</evidence>
<comment type="caution">
    <text evidence="8">The sequence shown here is derived from an EMBL/GenBank/DDBJ whole genome shotgun (WGS) entry which is preliminary data.</text>
</comment>
<dbReference type="InterPro" id="IPR027417">
    <property type="entry name" value="P-loop_NTPase"/>
</dbReference>
<keyword evidence="9" id="KW-1185">Reference proteome</keyword>
<dbReference type="Proteomes" id="UP000009877">
    <property type="component" value="Unassembled WGS sequence"/>
</dbReference>
<accession>M2YAQ4</accession>
<dbReference type="InterPro" id="IPR044304">
    <property type="entry name" value="NUBPL-like"/>
</dbReference>
<protein>
    <recommendedName>
        <fullName evidence="6">Iron-sulfur cluster carrier protein</fullName>
    </recommendedName>
</protein>
<dbReference type="PANTHER" id="PTHR42961:SF2">
    <property type="entry name" value="IRON-SULFUR PROTEIN NUBPL"/>
    <property type="match status" value="1"/>
</dbReference>
<dbReference type="InterPro" id="IPR034904">
    <property type="entry name" value="FSCA_dom_sf"/>
</dbReference>
<dbReference type="Pfam" id="PF10609">
    <property type="entry name" value="ParA"/>
    <property type="match status" value="1"/>
</dbReference>
<evidence type="ECO:0000256" key="1">
    <source>
        <dbReference type="ARBA" id="ARBA00022723"/>
    </source>
</evidence>
<comment type="function">
    <text evidence="6">Binds and transfers iron-sulfur (Fe-S) clusters to target apoproteins. Can hydrolyze ATP.</text>
</comment>
<dbReference type="InterPro" id="IPR033756">
    <property type="entry name" value="YlxH/NBP35"/>
</dbReference>
<dbReference type="STRING" id="71999.KPaMU14_03490"/>
<dbReference type="GO" id="GO:0005524">
    <property type="term" value="F:ATP binding"/>
    <property type="evidence" value="ECO:0007669"/>
    <property type="project" value="UniProtKB-UniRule"/>
</dbReference>
<dbReference type="Gene3D" id="3.40.50.300">
    <property type="entry name" value="P-loop containing nucleotide triphosphate hydrolases"/>
    <property type="match status" value="1"/>
</dbReference>
<feature type="domain" description="MIP18 family-like" evidence="7">
    <location>
        <begin position="13"/>
        <end position="80"/>
    </location>
</feature>
<keyword evidence="6" id="KW-0378">Hydrolase</keyword>
<dbReference type="SUPFAM" id="SSF117916">
    <property type="entry name" value="Fe-S cluster assembly (FSCA) domain-like"/>
    <property type="match status" value="1"/>
</dbReference>
<evidence type="ECO:0000256" key="3">
    <source>
        <dbReference type="ARBA" id="ARBA00022840"/>
    </source>
</evidence>
<organism evidence="8 9">
    <name type="scientific">Kocuria palustris PEL</name>
    <dbReference type="NCBI Taxonomy" id="1236550"/>
    <lineage>
        <taxon>Bacteria</taxon>
        <taxon>Bacillati</taxon>
        <taxon>Actinomycetota</taxon>
        <taxon>Actinomycetes</taxon>
        <taxon>Micrococcales</taxon>
        <taxon>Micrococcaceae</taxon>
        <taxon>Kocuria</taxon>
    </lineage>
</organism>
<keyword evidence="1 6" id="KW-0479">Metal-binding</keyword>
<dbReference type="SUPFAM" id="SSF52540">
    <property type="entry name" value="P-loop containing nucleoside triphosphate hydrolases"/>
    <property type="match status" value="1"/>
</dbReference>
<keyword evidence="5 6" id="KW-0411">Iron-sulfur</keyword>
<dbReference type="GO" id="GO:0016226">
    <property type="term" value="P:iron-sulfur cluster assembly"/>
    <property type="evidence" value="ECO:0007669"/>
    <property type="project" value="InterPro"/>
</dbReference>
<evidence type="ECO:0000256" key="5">
    <source>
        <dbReference type="ARBA" id="ARBA00023014"/>
    </source>
</evidence>
<dbReference type="RefSeq" id="WP_006215777.1">
    <property type="nucleotide sequence ID" value="NZ_ANHZ02000032.1"/>
</dbReference>
<feature type="binding site" evidence="6">
    <location>
        <begin position="120"/>
        <end position="127"/>
    </location>
    <ligand>
        <name>ATP</name>
        <dbReference type="ChEBI" id="CHEBI:30616"/>
    </ligand>
</feature>
<gene>
    <name evidence="8" type="ORF">C884_01680</name>
</gene>
<comment type="subunit">
    <text evidence="6">Homodimer.</text>
</comment>
<evidence type="ECO:0000313" key="8">
    <source>
        <dbReference type="EMBL" id="EME35545.1"/>
    </source>
</evidence>
<reference evidence="8 9" key="1">
    <citation type="journal article" date="2014" name="Genome Announc.">
        <title>Draft Genome Sequence of Kocuria palustris PEL.</title>
        <authorList>
            <person name="Sharma G."/>
            <person name="Khatri I."/>
            <person name="Subramanian S."/>
        </authorList>
    </citation>
    <scope>NUCLEOTIDE SEQUENCE [LARGE SCALE GENOMIC DNA]</scope>
    <source>
        <strain evidence="8 9">PEL</strain>
    </source>
</reference>
<dbReference type="GO" id="GO:0046872">
    <property type="term" value="F:metal ion binding"/>
    <property type="evidence" value="ECO:0007669"/>
    <property type="project" value="UniProtKB-KW"/>
</dbReference>
<dbReference type="Pfam" id="PF01883">
    <property type="entry name" value="FeS_assembly_P"/>
    <property type="match status" value="1"/>
</dbReference>
<keyword evidence="2 6" id="KW-0547">Nucleotide-binding</keyword>
<dbReference type="CDD" id="cd02037">
    <property type="entry name" value="Mrp_NBP35"/>
    <property type="match status" value="1"/>
</dbReference>
<dbReference type="EMBL" id="ANHZ02000032">
    <property type="protein sequence ID" value="EME35545.1"/>
    <property type="molecule type" value="Genomic_DNA"/>
</dbReference>
<dbReference type="HAMAP" id="MF_02040">
    <property type="entry name" value="Mrp_NBP35"/>
    <property type="match status" value="1"/>
</dbReference>
<comment type="similarity">
    <text evidence="6">Belongs to the Mrp/NBP35 ATP-binding proteins family.</text>
</comment>
<dbReference type="GO" id="GO:0140663">
    <property type="term" value="F:ATP-dependent FeS chaperone activity"/>
    <property type="evidence" value="ECO:0007669"/>
    <property type="project" value="InterPro"/>
</dbReference>
<dbReference type="InterPro" id="IPR019591">
    <property type="entry name" value="Mrp/NBP35_ATP-bd"/>
</dbReference>
<evidence type="ECO:0000313" key="9">
    <source>
        <dbReference type="Proteomes" id="UP000009877"/>
    </source>
</evidence>
<dbReference type="Gene3D" id="3.30.300.130">
    <property type="entry name" value="Fe-S cluster assembly (FSCA)"/>
    <property type="match status" value="1"/>
</dbReference>
<keyword evidence="3 6" id="KW-0067">ATP-binding</keyword>